<comment type="similarity">
    <text evidence="1 5">Belongs to the ATP-dependent DNA ligase family.</text>
</comment>
<keyword evidence="2" id="KW-0436">Ligase</keyword>
<dbReference type="EMBL" id="PYSW02000047">
    <property type="protein sequence ID" value="KAG2374245.1"/>
    <property type="molecule type" value="Genomic_DNA"/>
</dbReference>
<dbReference type="Pfam" id="PF04679">
    <property type="entry name" value="DNA_ligase_A_C"/>
    <property type="match status" value="1"/>
</dbReference>
<dbReference type="RefSeq" id="XP_044543419.1">
    <property type="nucleotide sequence ID" value="XM_044686698.1"/>
</dbReference>
<evidence type="ECO:0000256" key="4">
    <source>
        <dbReference type="ARBA" id="ARBA00041666"/>
    </source>
</evidence>
<gene>
    <name evidence="7" type="ORF">C9374_011082</name>
</gene>
<evidence type="ECO:0000313" key="8">
    <source>
        <dbReference type="Proteomes" id="UP000816034"/>
    </source>
</evidence>
<dbReference type="PROSITE" id="PS50160">
    <property type="entry name" value="DNA_LIGASE_A3"/>
    <property type="match status" value="1"/>
</dbReference>
<dbReference type="InterPro" id="IPR012340">
    <property type="entry name" value="NA-bd_OB-fold"/>
</dbReference>
<dbReference type="GeneID" id="68103536"/>
<reference evidence="7 8" key="1">
    <citation type="journal article" date="2018" name="BMC Genomics">
        <title>The genome of Naegleria lovaniensis, the basis for a comparative approach to unravel pathogenicity factors of the human pathogenic amoeba N. fowleri.</title>
        <authorList>
            <person name="Liechti N."/>
            <person name="Schurch N."/>
            <person name="Bruggmann R."/>
            <person name="Wittwer M."/>
        </authorList>
    </citation>
    <scope>NUCLEOTIDE SEQUENCE [LARGE SCALE GENOMIC DNA]</scope>
    <source>
        <strain evidence="7 8">ATCC 30569</strain>
    </source>
</reference>
<dbReference type="NCBIfam" id="TIGR00574">
    <property type="entry name" value="dnl1"/>
    <property type="match status" value="1"/>
</dbReference>
<dbReference type="InterPro" id="IPR016059">
    <property type="entry name" value="DNA_ligase_ATP-dep_CS"/>
</dbReference>
<dbReference type="PROSITE" id="PS00333">
    <property type="entry name" value="DNA_LIGASE_A2"/>
    <property type="match status" value="1"/>
</dbReference>
<dbReference type="AlphaFoldDB" id="A0AA88GEZ6"/>
<dbReference type="InterPro" id="IPR050191">
    <property type="entry name" value="ATP-dep_DNA_ligase"/>
</dbReference>
<dbReference type="Gene3D" id="3.30.470.30">
    <property type="entry name" value="DNA ligase/mRNA capping enzyme"/>
    <property type="match status" value="1"/>
</dbReference>
<dbReference type="GO" id="GO:0003910">
    <property type="term" value="F:DNA ligase (ATP) activity"/>
    <property type="evidence" value="ECO:0007669"/>
    <property type="project" value="InterPro"/>
</dbReference>
<dbReference type="PANTHER" id="PTHR45674:SF4">
    <property type="entry name" value="DNA LIGASE 1"/>
    <property type="match status" value="1"/>
</dbReference>
<organism evidence="7 8">
    <name type="scientific">Naegleria lovaniensis</name>
    <name type="common">Amoeba</name>
    <dbReference type="NCBI Taxonomy" id="51637"/>
    <lineage>
        <taxon>Eukaryota</taxon>
        <taxon>Discoba</taxon>
        <taxon>Heterolobosea</taxon>
        <taxon>Tetramitia</taxon>
        <taxon>Eutetramitia</taxon>
        <taxon>Vahlkampfiidae</taxon>
        <taxon>Naegleria</taxon>
    </lineage>
</organism>
<evidence type="ECO:0000256" key="1">
    <source>
        <dbReference type="ARBA" id="ARBA00007572"/>
    </source>
</evidence>
<dbReference type="GO" id="GO:0006273">
    <property type="term" value="P:lagging strand elongation"/>
    <property type="evidence" value="ECO:0007669"/>
    <property type="project" value="TreeGrafter"/>
</dbReference>
<evidence type="ECO:0000259" key="6">
    <source>
        <dbReference type="PROSITE" id="PS50160"/>
    </source>
</evidence>
<feature type="domain" description="ATP-dependent DNA ligase family profile" evidence="6">
    <location>
        <begin position="424"/>
        <end position="555"/>
    </location>
</feature>
<dbReference type="Pfam" id="PF01068">
    <property type="entry name" value="DNA_ligase_A_M"/>
    <property type="match status" value="1"/>
</dbReference>
<sequence length="685" mass="77409">MNSLRSASIRALHLRKSCLIGYCTRGMAFNTDLSINHHTSSSTMKIKFFPIITCTNRRAFCKNFSLHNNNTVEDSQAKNGEEVETNSDYFACLASVVDSCEKSENQDALFSLLKELLDKKDMESLKMVYFMLMKENLVKQSMSFTLTSETLFGLIYETNQCKKFGETIHQTSEVFDYLKRLSNTDNKLKKSVTKQKIDIALELLKQIRKYKELKLVIKILSKELPTITGLKRAEWLTILAKAIEKSKLNSNVKLTYSQIFSYIDTYTKTKDPSTIYDFLCTRGSLSSLSNGTSPLGIGSIVSPMLAKPMKQIDADFLTKLKNEGESQIICERKYDGERLLLHFDASTNQVLSFSRNRKATDLLKHYPVEKESLMQSILSQNNKRSFILDCEYIICDKDSGKVASFQEFQNRAKLASSMNPLIRAFDILFLDDQSLTNSPLQHRRNILEDIVSNIDNSVLKMSEAKVFDIHSTDLEKIVDDIYDTMNESLASNCEGLIIKCLSSSYEFGKRGWYKLKKEYIKEGLYDTMDLIVLGAKKGNGKRSGVFGSFLMGAIDTKTGKICTVCFVGSGLSNKLLELLTNESLKHYIPTPLISDERDLESKYGVVVPKSAFKSIDCWFVPQLVCEVSGADITKSNATSSGLGIRFPVFVKTREDKTPEMATTLEDLQEMRKAQQSKILPSIDEP</sequence>
<dbReference type="SUPFAM" id="SSF50249">
    <property type="entry name" value="Nucleic acid-binding proteins"/>
    <property type="match status" value="1"/>
</dbReference>
<evidence type="ECO:0000256" key="3">
    <source>
        <dbReference type="ARBA" id="ARBA00041131"/>
    </source>
</evidence>
<keyword evidence="8" id="KW-1185">Reference proteome</keyword>
<evidence type="ECO:0000256" key="2">
    <source>
        <dbReference type="ARBA" id="ARBA00022598"/>
    </source>
</evidence>
<accession>A0AA88GEZ6</accession>
<dbReference type="Proteomes" id="UP000816034">
    <property type="component" value="Unassembled WGS sequence"/>
</dbReference>
<dbReference type="PANTHER" id="PTHR45674">
    <property type="entry name" value="DNA LIGASE 1/3 FAMILY MEMBER"/>
    <property type="match status" value="1"/>
</dbReference>
<dbReference type="InterPro" id="IPR000977">
    <property type="entry name" value="DNA_ligase_ATP-dep"/>
</dbReference>
<dbReference type="GO" id="GO:0006281">
    <property type="term" value="P:DNA repair"/>
    <property type="evidence" value="ECO:0007669"/>
    <property type="project" value="InterPro"/>
</dbReference>
<dbReference type="GO" id="GO:0006310">
    <property type="term" value="P:DNA recombination"/>
    <property type="evidence" value="ECO:0007669"/>
    <property type="project" value="InterPro"/>
</dbReference>
<evidence type="ECO:0000313" key="7">
    <source>
        <dbReference type="EMBL" id="KAG2374245.1"/>
    </source>
</evidence>
<dbReference type="InterPro" id="IPR012309">
    <property type="entry name" value="DNA_ligase_ATP-dep_C"/>
</dbReference>
<comment type="caution">
    <text evidence="7">The sequence shown here is derived from an EMBL/GenBank/DDBJ whole genome shotgun (WGS) entry which is preliminary data.</text>
</comment>
<dbReference type="GO" id="GO:0071897">
    <property type="term" value="P:DNA biosynthetic process"/>
    <property type="evidence" value="ECO:0007669"/>
    <property type="project" value="InterPro"/>
</dbReference>
<dbReference type="InterPro" id="IPR012310">
    <property type="entry name" value="DNA_ligase_ATP-dep_cent"/>
</dbReference>
<name>A0AA88GEZ6_NAELO</name>
<dbReference type="SUPFAM" id="SSF56091">
    <property type="entry name" value="DNA ligase/mRNA capping enzyme, catalytic domain"/>
    <property type="match status" value="1"/>
</dbReference>
<proteinExistence type="inferred from homology"/>
<evidence type="ECO:0000256" key="5">
    <source>
        <dbReference type="RuleBase" id="RU004196"/>
    </source>
</evidence>
<dbReference type="Gene3D" id="2.40.50.140">
    <property type="entry name" value="Nucleic acid-binding proteins"/>
    <property type="match status" value="1"/>
</dbReference>
<dbReference type="GO" id="GO:0005524">
    <property type="term" value="F:ATP binding"/>
    <property type="evidence" value="ECO:0007669"/>
    <property type="project" value="InterPro"/>
</dbReference>
<protein>
    <recommendedName>
        <fullName evidence="3">DNA ligase 1</fullName>
    </recommendedName>
    <alternativeName>
        <fullName evidence="4">DNA ligase I</fullName>
    </alternativeName>
</protein>